<feature type="chain" id="PRO_5029659362" description="DUF4878 domain-containing protein" evidence="2">
    <location>
        <begin position="28"/>
        <end position="330"/>
    </location>
</feature>
<accession>A0A7K1LJE3</accession>
<evidence type="ECO:0000256" key="2">
    <source>
        <dbReference type="SAM" id="SignalP"/>
    </source>
</evidence>
<evidence type="ECO:0000313" key="3">
    <source>
        <dbReference type="EMBL" id="MUN55163.1"/>
    </source>
</evidence>
<feature type="compositionally biased region" description="Low complexity" evidence="1">
    <location>
        <begin position="188"/>
        <end position="198"/>
    </location>
</feature>
<dbReference type="RefSeq" id="WP_129314587.1">
    <property type="nucleotide sequence ID" value="NZ_NOIQ01000002.1"/>
</dbReference>
<reference evidence="3 4" key="1">
    <citation type="submission" date="2019-12" db="EMBL/GenBank/DDBJ databases">
        <authorList>
            <person name="Li J."/>
            <person name="Shi Y."/>
            <person name="Xu G."/>
            <person name="Xiao D."/>
            <person name="Ran X."/>
        </authorList>
    </citation>
    <scope>NUCLEOTIDE SEQUENCE [LARGE SCALE GENOMIC DNA]</scope>
    <source>
        <strain evidence="3 4">JCM 15915</strain>
    </source>
</reference>
<comment type="caution">
    <text evidence="3">The sequence shown here is derived from an EMBL/GenBank/DDBJ whole genome shotgun (WGS) entry which is preliminary data.</text>
</comment>
<evidence type="ECO:0008006" key="5">
    <source>
        <dbReference type="Google" id="ProtNLM"/>
    </source>
</evidence>
<evidence type="ECO:0000313" key="4">
    <source>
        <dbReference type="Proteomes" id="UP000462152"/>
    </source>
</evidence>
<organism evidence="3 4">
    <name type="scientific">Rothia koreensis</name>
    <dbReference type="NCBI Taxonomy" id="592378"/>
    <lineage>
        <taxon>Bacteria</taxon>
        <taxon>Bacillati</taxon>
        <taxon>Actinomycetota</taxon>
        <taxon>Actinomycetes</taxon>
        <taxon>Micrococcales</taxon>
        <taxon>Micrococcaceae</taxon>
        <taxon>Rothia</taxon>
    </lineage>
</organism>
<name>A0A7K1LJE3_9MICC</name>
<feature type="signal peptide" evidence="2">
    <location>
        <begin position="1"/>
        <end position="27"/>
    </location>
</feature>
<sequence>MFPRSPVNRALATFCVGLLATAGLAVAAMALISHYAFGPTAPVRSYMQAIQNGDGGKAMDLMNADVPDSNAAMLDGRSLSEATRTLDHLRYSVHQESEDSAVVTVEYRLNGATSSTEFPVHRTGVHAGVLEDWSIDSRTLPTVKVSTPGVETATVNRQKVGVQGGDQDFAVFYPGVYTAEYTSSLVTAPETTTTVTDPEPGHDDTNRPSLSLKPAPSRHAKDSIKSQVSGKLDECARQNTLYPKGCPFEYEFRGRVQGGVHWSISEYPDSSATVDQQGRWKLTNPKGKAQIEFQSLDLYTGTVSTVKKTVPFQLNAALQVKGDQVVVNTH</sequence>
<protein>
    <recommendedName>
        <fullName evidence="5">DUF4878 domain-containing protein</fullName>
    </recommendedName>
</protein>
<keyword evidence="4" id="KW-1185">Reference proteome</keyword>
<keyword evidence="2" id="KW-0732">Signal</keyword>
<dbReference type="AlphaFoldDB" id="A0A7K1LJE3"/>
<proteinExistence type="predicted"/>
<dbReference type="EMBL" id="WOGT01000004">
    <property type="protein sequence ID" value="MUN55163.1"/>
    <property type="molecule type" value="Genomic_DNA"/>
</dbReference>
<feature type="region of interest" description="Disordered" evidence="1">
    <location>
        <begin position="188"/>
        <end position="226"/>
    </location>
</feature>
<gene>
    <name evidence="3" type="ORF">GMA10_08055</name>
</gene>
<dbReference type="OrthoDB" id="3818356at2"/>
<evidence type="ECO:0000256" key="1">
    <source>
        <dbReference type="SAM" id="MobiDB-lite"/>
    </source>
</evidence>
<dbReference type="Proteomes" id="UP000462152">
    <property type="component" value="Unassembled WGS sequence"/>
</dbReference>